<dbReference type="PANTHER" id="PTHR43643:SF3">
    <property type="entry name" value="HISTIDINOL-PHOSPHATE AMINOTRANSFERASE"/>
    <property type="match status" value="1"/>
</dbReference>
<keyword evidence="7 9" id="KW-0368">Histidine biosynthesis</keyword>
<dbReference type="InterPro" id="IPR005861">
    <property type="entry name" value="HisP_aminotrans"/>
</dbReference>
<evidence type="ECO:0000256" key="9">
    <source>
        <dbReference type="HAMAP-Rule" id="MF_01023"/>
    </source>
</evidence>
<dbReference type="STRING" id="574375.AZF08_09935"/>
<dbReference type="RefSeq" id="WP_033676544.1">
    <property type="nucleotide sequence ID" value="NZ_JOTM01000023.1"/>
</dbReference>
<evidence type="ECO:0000256" key="7">
    <source>
        <dbReference type="ARBA" id="ARBA00023102"/>
    </source>
</evidence>
<comment type="caution">
    <text evidence="12">The sequence shown here is derived from an EMBL/GenBank/DDBJ whole genome shotgun (WGS) entry which is preliminary data.</text>
</comment>
<comment type="subunit">
    <text evidence="3 9">Homodimer.</text>
</comment>
<comment type="cofactor">
    <cofactor evidence="1 9">
        <name>pyridoxal 5'-phosphate</name>
        <dbReference type="ChEBI" id="CHEBI:597326"/>
    </cofactor>
</comment>
<dbReference type="EC" id="2.6.1.9" evidence="9"/>
<keyword evidence="6 9" id="KW-0663">Pyridoxal phosphate</keyword>
<feature type="region of interest" description="Disordered" evidence="10">
    <location>
        <begin position="1"/>
        <end position="21"/>
    </location>
</feature>
<comment type="catalytic activity">
    <reaction evidence="8 9">
        <text>L-histidinol phosphate + 2-oxoglutarate = 3-(imidazol-4-yl)-2-oxopropyl phosphate + L-glutamate</text>
        <dbReference type="Rhea" id="RHEA:23744"/>
        <dbReference type="ChEBI" id="CHEBI:16810"/>
        <dbReference type="ChEBI" id="CHEBI:29985"/>
        <dbReference type="ChEBI" id="CHEBI:57766"/>
        <dbReference type="ChEBI" id="CHEBI:57980"/>
        <dbReference type="EC" id="2.6.1.9"/>
    </reaction>
</comment>
<protein>
    <recommendedName>
        <fullName evidence="9">Histidinol-phosphate aminotransferase</fullName>
        <ecNumber evidence="9">2.6.1.9</ecNumber>
    </recommendedName>
    <alternativeName>
        <fullName evidence="9">Imidazole acetol-phosphate transaminase</fullName>
    </alternativeName>
</protein>
<feature type="modified residue" description="N6-(pyridoxal phosphate)lysine" evidence="9">
    <location>
        <position position="222"/>
    </location>
</feature>
<dbReference type="GO" id="GO:0000105">
    <property type="term" value="P:L-histidine biosynthetic process"/>
    <property type="evidence" value="ECO:0007669"/>
    <property type="project" value="UniProtKB-UniRule"/>
</dbReference>
<accession>A0A073K8X0</accession>
<keyword evidence="4 9" id="KW-0032">Aminotransferase</keyword>
<dbReference type="InterPro" id="IPR001917">
    <property type="entry name" value="Aminotrans_II_pyridoxalP_BS"/>
</dbReference>
<dbReference type="eggNOG" id="COG0079">
    <property type="taxonomic scope" value="Bacteria"/>
</dbReference>
<dbReference type="InterPro" id="IPR050106">
    <property type="entry name" value="HistidinolP_aminotransfase"/>
</dbReference>
<dbReference type="NCBIfam" id="TIGR01141">
    <property type="entry name" value="hisC"/>
    <property type="match status" value="1"/>
</dbReference>
<evidence type="ECO:0000256" key="4">
    <source>
        <dbReference type="ARBA" id="ARBA00022576"/>
    </source>
</evidence>
<dbReference type="Gene3D" id="3.90.1150.10">
    <property type="entry name" value="Aspartate Aminotransferase, domain 1"/>
    <property type="match status" value="1"/>
</dbReference>
<dbReference type="GO" id="GO:0030170">
    <property type="term" value="F:pyridoxal phosphate binding"/>
    <property type="evidence" value="ECO:0007669"/>
    <property type="project" value="InterPro"/>
</dbReference>
<dbReference type="UniPathway" id="UPA00031">
    <property type="reaction ID" value="UER00012"/>
</dbReference>
<evidence type="ECO:0000313" key="13">
    <source>
        <dbReference type="Proteomes" id="UP000027778"/>
    </source>
</evidence>
<dbReference type="GO" id="GO:0004400">
    <property type="term" value="F:histidinol-phosphate transaminase activity"/>
    <property type="evidence" value="ECO:0007669"/>
    <property type="project" value="UniProtKB-UniRule"/>
</dbReference>
<reference evidence="12 13" key="1">
    <citation type="submission" date="2014-06" db="EMBL/GenBank/DDBJ databases">
        <title>Draft genome sequence of Bacillus gaemokensis JCM 15801 (MCCC 1A00707).</title>
        <authorList>
            <person name="Lai Q."/>
            <person name="Liu Y."/>
            <person name="Shao Z."/>
        </authorList>
    </citation>
    <scope>NUCLEOTIDE SEQUENCE [LARGE SCALE GENOMIC DNA]</scope>
    <source>
        <strain evidence="12 13">JCM 15801</strain>
    </source>
</reference>
<dbReference type="OrthoDB" id="9813612at2"/>
<evidence type="ECO:0000256" key="1">
    <source>
        <dbReference type="ARBA" id="ARBA00001933"/>
    </source>
</evidence>
<dbReference type="InterPro" id="IPR015422">
    <property type="entry name" value="PyrdxlP-dep_Trfase_small"/>
</dbReference>
<dbReference type="SUPFAM" id="SSF53383">
    <property type="entry name" value="PLP-dependent transferases"/>
    <property type="match status" value="1"/>
</dbReference>
<proteinExistence type="inferred from homology"/>
<dbReference type="PROSITE" id="PS00599">
    <property type="entry name" value="AA_TRANSFER_CLASS_2"/>
    <property type="match status" value="1"/>
</dbReference>
<evidence type="ECO:0000256" key="10">
    <source>
        <dbReference type="SAM" id="MobiDB-lite"/>
    </source>
</evidence>
<dbReference type="Pfam" id="PF00155">
    <property type="entry name" value="Aminotran_1_2"/>
    <property type="match status" value="1"/>
</dbReference>
<evidence type="ECO:0000256" key="3">
    <source>
        <dbReference type="ARBA" id="ARBA00011738"/>
    </source>
</evidence>
<evidence type="ECO:0000256" key="2">
    <source>
        <dbReference type="ARBA" id="ARBA00005011"/>
    </source>
</evidence>
<evidence type="ECO:0000313" key="12">
    <source>
        <dbReference type="EMBL" id="KEK22897.1"/>
    </source>
</evidence>
<comment type="similarity">
    <text evidence="9">Belongs to the class-II pyridoxal-phosphate-dependent aminotransferase family. Histidinol-phosphate aminotransferase subfamily.</text>
</comment>
<dbReference type="AlphaFoldDB" id="A0A073K8X0"/>
<keyword evidence="9" id="KW-0028">Amino-acid biosynthesis</keyword>
<evidence type="ECO:0000256" key="6">
    <source>
        <dbReference type="ARBA" id="ARBA00022898"/>
    </source>
</evidence>
<sequence>MKVKEQLSSLQPYKPGKSPQQMKEVYGEHSFVKLASNENPFGCSPRVIEELQKGWHEHALYPDGGAIELRQTIAETLQVQKDQIMCGSGLDEVIQIISRTVLKVGDTIVTAGETFPQYRHHAVIEGCEVKEVPLKAGAYDLDEIALAIDEKTKIIWICNPNNPTGTYIDNRKLNEFINQVHDSALIIIDEAYYEYVTANDFPETVPMLKKHKNLLVLRTFSKAYGLASFRVGYAIGHKDMIEKLNIVRLPFNVSSLAQKAATVACNDQEFIKEIARVNREGIEQYERFCAEDGIPFYPSQTNFIFLPVDDAQEIYERCAHAGFIIRPFPNGVRITIGTIEQNEGVISVLKQHFINKKNTSRDEANV</sequence>
<dbReference type="PANTHER" id="PTHR43643">
    <property type="entry name" value="HISTIDINOL-PHOSPHATE AMINOTRANSFERASE 2"/>
    <property type="match status" value="1"/>
</dbReference>
<keyword evidence="13" id="KW-1185">Reference proteome</keyword>
<evidence type="ECO:0000256" key="8">
    <source>
        <dbReference type="ARBA" id="ARBA00047481"/>
    </source>
</evidence>
<dbReference type="Gene3D" id="3.40.640.10">
    <property type="entry name" value="Type I PLP-dependent aspartate aminotransferase-like (Major domain)"/>
    <property type="match status" value="1"/>
</dbReference>
<dbReference type="Proteomes" id="UP000027778">
    <property type="component" value="Unassembled WGS sequence"/>
</dbReference>
<feature type="domain" description="Aminotransferase class I/classII large" evidence="11">
    <location>
        <begin position="31"/>
        <end position="347"/>
    </location>
</feature>
<feature type="compositionally biased region" description="Polar residues" evidence="10">
    <location>
        <begin position="1"/>
        <end position="11"/>
    </location>
</feature>
<gene>
    <name evidence="9" type="primary">hisC</name>
    <name evidence="12" type="ORF">BAGA_15320</name>
</gene>
<dbReference type="CDD" id="cd00609">
    <property type="entry name" value="AAT_like"/>
    <property type="match status" value="1"/>
</dbReference>
<dbReference type="InterPro" id="IPR015421">
    <property type="entry name" value="PyrdxlP-dep_Trfase_major"/>
</dbReference>
<evidence type="ECO:0000259" key="11">
    <source>
        <dbReference type="Pfam" id="PF00155"/>
    </source>
</evidence>
<keyword evidence="5 9" id="KW-0808">Transferase</keyword>
<dbReference type="EMBL" id="JOTM01000023">
    <property type="protein sequence ID" value="KEK22897.1"/>
    <property type="molecule type" value="Genomic_DNA"/>
</dbReference>
<name>A0A073K8X0_9BACI</name>
<dbReference type="InterPro" id="IPR004839">
    <property type="entry name" value="Aminotransferase_I/II_large"/>
</dbReference>
<dbReference type="HAMAP" id="MF_01023">
    <property type="entry name" value="HisC_aminotrans_2"/>
    <property type="match status" value="1"/>
</dbReference>
<comment type="pathway">
    <text evidence="2 9">Amino-acid biosynthesis; L-histidine biosynthesis; L-histidine from 5-phospho-alpha-D-ribose 1-diphosphate: step 7/9.</text>
</comment>
<organism evidence="12 13">
    <name type="scientific">Bacillus gaemokensis</name>
    <dbReference type="NCBI Taxonomy" id="574375"/>
    <lineage>
        <taxon>Bacteria</taxon>
        <taxon>Bacillati</taxon>
        <taxon>Bacillota</taxon>
        <taxon>Bacilli</taxon>
        <taxon>Bacillales</taxon>
        <taxon>Bacillaceae</taxon>
        <taxon>Bacillus</taxon>
        <taxon>Bacillus cereus group</taxon>
    </lineage>
</organism>
<evidence type="ECO:0000256" key="5">
    <source>
        <dbReference type="ARBA" id="ARBA00022679"/>
    </source>
</evidence>
<dbReference type="InterPro" id="IPR015424">
    <property type="entry name" value="PyrdxlP-dep_Trfase"/>
</dbReference>